<proteinExistence type="predicted"/>
<evidence type="ECO:0000259" key="8">
    <source>
        <dbReference type="PROSITE" id="PS50850"/>
    </source>
</evidence>
<evidence type="ECO:0000256" key="7">
    <source>
        <dbReference type="SAM" id="Phobius"/>
    </source>
</evidence>
<evidence type="ECO:0000313" key="9">
    <source>
        <dbReference type="EMBL" id="MBG6134168.1"/>
    </source>
</evidence>
<dbReference type="InterPro" id="IPR011701">
    <property type="entry name" value="MFS"/>
</dbReference>
<dbReference type="PANTHER" id="PTHR23517">
    <property type="entry name" value="RESISTANCE PROTEIN MDTM, PUTATIVE-RELATED-RELATED"/>
    <property type="match status" value="1"/>
</dbReference>
<dbReference type="GO" id="GO:0022857">
    <property type="term" value="F:transmembrane transporter activity"/>
    <property type="evidence" value="ECO:0007669"/>
    <property type="project" value="InterPro"/>
</dbReference>
<dbReference type="RefSeq" id="WP_197001433.1">
    <property type="nucleotide sequence ID" value="NZ_BONS01000026.1"/>
</dbReference>
<gene>
    <name evidence="9" type="ORF">IW245_000362</name>
</gene>
<dbReference type="InterPro" id="IPR020846">
    <property type="entry name" value="MFS_dom"/>
</dbReference>
<sequence>MSGSTVEQAGPWVTFRELSGTVRLAMLGVFVNQFGFFLQAFLVLYLTHRGFSEQKALYAMAAYGLGAVIGLLFGGQLTDRVSPRTTIILSMAATTVLPLTITFMSSYPAIVAVVVPAGIMAQLYRPASSAILAALVPPARHVMAFSMNRIAMNLGVVFGPLAAGLLIAANLWDQLFWVTSVTSAIYALIAVFFLPKGRIGEESAASGGEAATERRSILRDGRYMVFLFAVLANALVYVQSYALLPLTLKDRGHSDQLFSLILTVSALVLISCELLITKITQTWQARFAAAAGLALLGIGMAAYGLPVGGLVVVFLGAAVVVFGQIIGGPSIFAYPAKVAPPGTIGRYMGGFFAAFGLGQALGPMLVAPAHQWFGESLWFAIGGLSLIAGLAALVGMRGAAVQPPTPDAATEPADSAPATA</sequence>
<dbReference type="PROSITE" id="PS50850">
    <property type="entry name" value="MFS"/>
    <property type="match status" value="1"/>
</dbReference>
<dbReference type="InterPro" id="IPR036259">
    <property type="entry name" value="MFS_trans_sf"/>
</dbReference>
<feature type="transmembrane region" description="Helical" evidence="7">
    <location>
        <begin position="150"/>
        <end position="169"/>
    </location>
</feature>
<feature type="transmembrane region" description="Helical" evidence="7">
    <location>
        <begin position="311"/>
        <end position="335"/>
    </location>
</feature>
<keyword evidence="10" id="KW-1185">Reference proteome</keyword>
<evidence type="ECO:0000256" key="6">
    <source>
        <dbReference type="ARBA" id="ARBA00023136"/>
    </source>
</evidence>
<feature type="transmembrane region" description="Helical" evidence="7">
    <location>
        <begin position="347"/>
        <end position="365"/>
    </location>
</feature>
<reference evidence="9" key="1">
    <citation type="submission" date="2020-11" db="EMBL/GenBank/DDBJ databases">
        <title>Sequencing the genomes of 1000 actinobacteria strains.</title>
        <authorList>
            <person name="Klenk H.-P."/>
        </authorList>
    </citation>
    <scope>NUCLEOTIDE SEQUENCE</scope>
    <source>
        <strain evidence="9">DSM 45356</strain>
    </source>
</reference>
<feature type="transmembrane region" description="Helical" evidence="7">
    <location>
        <begin position="287"/>
        <end position="305"/>
    </location>
</feature>
<feature type="domain" description="Major facilitator superfamily (MFS) profile" evidence="8">
    <location>
        <begin position="21"/>
        <end position="400"/>
    </location>
</feature>
<evidence type="ECO:0000256" key="4">
    <source>
        <dbReference type="ARBA" id="ARBA00022692"/>
    </source>
</evidence>
<accession>A0A8J7GEB4</accession>
<comment type="subcellular location">
    <subcellularLocation>
        <location evidence="1">Cell membrane</location>
        <topology evidence="1">Multi-pass membrane protein</topology>
    </subcellularLocation>
</comment>
<feature type="transmembrane region" description="Helical" evidence="7">
    <location>
        <begin position="377"/>
        <end position="396"/>
    </location>
</feature>
<keyword evidence="2" id="KW-0813">Transport</keyword>
<feature type="transmembrane region" description="Helical" evidence="7">
    <location>
        <begin position="24"/>
        <end position="45"/>
    </location>
</feature>
<dbReference type="Gene3D" id="1.20.1250.20">
    <property type="entry name" value="MFS general substrate transporter like domains"/>
    <property type="match status" value="1"/>
</dbReference>
<evidence type="ECO:0000256" key="2">
    <source>
        <dbReference type="ARBA" id="ARBA00022448"/>
    </source>
</evidence>
<name>A0A8J7GEB4_9ACTN</name>
<dbReference type="AlphaFoldDB" id="A0A8J7GEB4"/>
<evidence type="ECO:0000256" key="1">
    <source>
        <dbReference type="ARBA" id="ARBA00004651"/>
    </source>
</evidence>
<evidence type="ECO:0000313" key="10">
    <source>
        <dbReference type="Proteomes" id="UP000622552"/>
    </source>
</evidence>
<dbReference type="GO" id="GO:0005886">
    <property type="term" value="C:plasma membrane"/>
    <property type="evidence" value="ECO:0007669"/>
    <property type="project" value="UniProtKB-SubCell"/>
</dbReference>
<keyword evidence="3" id="KW-1003">Cell membrane</keyword>
<feature type="transmembrane region" description="Helical" evidence="7">
    <location>
        <begin position="223"/>
        <end position="244"/>
    </location>
</feature>
<comment type="caution">
    <text evidence="9">The sequence shown here is derived from an EMBL/GenBank/DDBJ whole genome shotgun (WGS) entry which is preliminary data.</text>
</comment>
<dbReference type="Pfam" id="PF07690">
    <property type="entry name" value="MFS_1"/>
    <property type="match status" value="1"/>
</dbReference>
<evidence type="ECO:0000256" key="3">
    <source>
        <dbReference type="ARBA" id="ARBA00022475"/>
    </source>
</evidence>
<dbReference type="Proteomes" id="UP000622552">
    <property type="component" value="Unassembled WGS sequence"/>
</dbReference>
<feature type="transmembrane region" description="Helical" evidence="7">
    <location>
        <begin position="57"/>
        <end position="75"/>
    </location>
</feature>
<protein>
    <submittedName>
        <fullName evidence="9">Putative MFS family arabinose efflux permease</fullName>
    </submittedName>
</protein>
<dbReference type="InterPro" id="IPR050171">
    <property type="entry name" value="MFS_Transporters"/>
</dbReference>
<organism evidence="9 10">
    <name type="scientific">Longispora fulva</name>
    <dbReference type="NCBI Taxonomy" id="619741"/>
    <lineage>
        <taxon>Bacteria</taxon>
        <taxon>Bacillati</taxon>
        <taxon>Actinomycetota</taxon>
        <taxon>Actinomycetes</taxon>
        <taxon>Micromonosporales</taxon>
        <taxon>Micromonosporaceae</taxon>
        <taxon>Longispora</taxon>
    </lineage>
</organism>
<keyword evidence="5 7" id="KW-1133">Transmembrane helix</keyword>
<keyword evidence="6 7" id="KW-0472">Membrane</keyword>
<dbReference type="SUPFAM" id="SSF103473">
    <property type="entry name" value="MFS general substrate transporter"/>
    <property type="match status" value="1"/>
</dbReference>
<feature type="transmembrane region" description="Helical" evidence="7">
    <location>
        <begin position="175"/>
        <end position="194"/>
    </location>
</feature>
<dbReference type="PANTHER" id="PTHR23517:SF3">
    <property type="entry name" value="INTEGRAL MEMBRANE TRANSPORT PROTEIN"/>
    <property type="match status" value="1"/>
</dbReference>
<evidence type="ECO:0000256" key="5">
    <source>
        <dbReference type="ARBA" id="ARBA00022989"/>
    </source>
</evidence>
<feature type="transmembrane region" description="Helical" evidence="7">
    <location>
        <begin position="87"/>
        <end position="115"/>
    </location>
</feature>
<keyword evidence="4 7" id="KW-0812">Transmembrane</keyword>
<feature type="transmembrane region" description="Helical" evidence="7">
    <location>
        <begin position="256"/>
        <end position="275"/>
    </location>
</feature>
<dbReference type="EMBL" id="JADOUF010000001">
    <property type="protein sequence ID" value="MBG6134168.1"/>
    <property type="molecule type" value="Genomic_DNA"/>
</dbReference>